<dbReference type="EMBL" id="LR798370">
    <property type="protein sequence ID" value="CAB5227375.1"/>
    <property type="molecule type" value="Genomic_DNA"/>
</dbReference>
<proteinExistence type="predicted"/>
<protein>
    <submittedName>
        <fullName evidence="1">Uncharacterized protein</fullName>
    </submittedName>
</protein>
<accession>A0A6J5RZF9</accession>
<sequence>MAFGTLSKVFTATVTDLMNNTTAMDVNTDTINIALYGNTGTPDQTVASANAAYNVAASPWVTANETTATGWPAGGLALTGVSSTFATNVYTFDAADRPGGASDTVTAAFGCLIYDFTIAAPVAKQAWCWLAFGGSNSVTSGTFTVVFNASGIMTLTV</sequence>
<dbReference type="EMBL" id="LR797368">
    <property type="protein sequence ID" value="CAB4210255.1"/>
    <property type="molecule type" value="Genomic_DNA"/>
</dbReference>
<dbReference type="EMBL" id="LR797265">
    <property type="protein sequence ID" value="CAB4197684.1"/>
    <property type="molecule type" value="Genomic_DNA"/>
</dbReference>
<organism evidence="1">
    <name type="scientific">uncultured Caudovirales phage</name>
    <dbReference type="NCBI Taxonomy" id="2100421"/>
    <lineage>
        <taxon>Viruses</taxon>
        <taxon>Duplodnaviria</taxon>
        <taxon>Heunggongvirae</taxon>
        <taxon>Uroviricota</taxon>
        <taxon>Caudoviricetes</taxon>
        <taxon>Peduoviridae</taxon>
        <taxon>Maltschvirus</taxon>
        <taxon>Maltschvirus maltsch</taxon>
    </lineage>
</organism>
<reference evidence="1" key="1">
    <citation type="submission" date="2020-05" db="EMBL/GenBank/DDBJ databases">
        <authorList>
            <person name="Chiriac C."/>
            <person name="Salcher M."/>
            <person name="Ghai R."/>
            <person name="Kavagutti S V."/>
        </authorList>
    </citation>
    <scope>NUCLEOTIDE SEQUENCE</scope>
</reference>
<evidence type="ECO:0000313" key="2">
    <source>
        <dbReference type="EMBL" id="CAB4210255.1"/>
    </source>
</evidence>
<evidence type="ECO:0000313" key="3">
    <source>
        <dbReference type="EMBL" id="CAB5227375.1"/>
    </source>
</evidence>
<name>A0A6J5RZF9_9CAUD</name>
<evidence type="ECO:0000313" key="1">
    <source>
        <dbReference type="EMBL" id="CAB4197684.1"/>
    </source>
</evidence>
<gene>
    <name evidence="1" type="ORF">UFOVP1306_27</name>
    <name evidence="2" type="ORF">UFOVP1422_29</name>
    <name evidence="3" type="ORF">UFOVP1519_37</name>
</gene>